<sequence>MSLRATILSHSLPHLPTHSFTRSTLVHALTALPPSHPDYREPQVVENAIDTIFGPGNVGAAKALVEAWEDAGRDDMTGKQGGLKEILQRRLEWSAAVGEHLVEVSCITIGSWTDHKLLIYLVSHLTPLSSIKDWTTCCGGACLIVMLILLLSIQAYANLSTPTSPPSIPLPSLPTSLVSRLLTALRPPPLYSPPSSSSSSSFSPSPSFSSSLSSTSPSSPSSASSSSSPSSTSSSSSTSSLSFSSFLSSSQLALITINPLGPFSYAFRIADTAMTANERLLLEQQQQQSNLRRGAWGEPLGAGSEWYISRAGLGIVYLIAESNLLRPMPSDQPVSRGINPYLPQAIESLETGIDRYNQVMNTLENSEQGLGEAAGYLGFLGRSLQGIIRSRGL</sequence>
<name>A0A1Y2BAP3_9TREE</name>
<comment type="caution">
    <text evidence="2">The sequence shown here is derived from an EMBL/GenBank/DDBJ whole genome shotgun (WGS) entry which is preliminary data.</text>
</comment>
<dbReference type="OrthoDB" id="619536at2759"/>
<gene>
    <name evidence="2" type="ORF">BCR39DRAFT_479444</name>
</gene>
<accession>A0A1Y2BAP3</accession>
<dbReference type="AlphaFoldDB" id="A0A1Y2BAP3"/>
<proteinExistence type="predicted"/>
<evidence type="ECO:0000256" key="1">
    <source>
        <dbReference type="SAM" id="MobiDB-lite"/>
    </source>
</evidence>
<dbReference type="EMBL" id="MCFC01000012">
    <property type="protein sequence ID" value="ORY31922.1"/>
    <property type="molecule type" value="Genomic_DNA"/>
</dbReference>
<dbReference type="STRING" id="71784.A0A1Y2BAP3"/>
<keyword evidence="3" id="KW-1185">Reference proteome</keyword>
<reference evidence="2 3" key="1">
    <citation type="submission" date="2016-07" db="EMBL/GenBank/DDBJ databases">
        <title>Pervasive Adenine N6-methylation of Active Genes in Fungi.</title>
        <authorList>
            <consortium name="DOE Joint Genome Institute"/>
            <person name="Mondo S.J."/>
            <person name="Dannebaum R.O."/>
            <person name="Kuo R.C."/>
            <person name="Labutti K."/>
            <person name="Haridas S."/>
            <person name="Kuo A."/>
            <person name="Salamov A."/>
            <person name="Ahrendt S.R."/>
            <person name="Lipzen A."/>
            <person name="Sullivan W."/>
            <person name="Andreopoulos W.B."/>
            <person name="Clum A."/>
            <person name="Lindquist E."/>
            <person name="Daum C."/>
            <person name="Ramamoorthy G.K."/>
            <person name="Gryganskyi A."/>
            <person name="Culley D."/>
            <person name="Magnuson J.K."/>
            <person name="James T.Y."/>
            <person name="O'Malley M.A."/>
            <person name="Stajich J.E."/>
            <person name="Spatafora J.W."/>
            <person name="Visel A."/>
            <person name="Grigoriev I.V."/>
        </authorList>
    </citation>
    <scope>NUCLEOTIDE SEQUENCE [LARGE SCALE GENOMIC DNA]</scope>
    <source>
        <strain evidence="2 3">68-887.2</strain>
    </source>
</reference>
<protein>
    <recommendedName>
        <fullName evidence="4">COQ9 domain-containing protein</fullName>
    </recommendedName>
</protein>
<dbReference type="Proteomes" id="UP000193986">
    <property type="component" value="Unassembled WGS sequence"/>
</dbReference>
<dbReference type="InParanoid" id="A0A1Y2BAP3"/>
<feature type="region of interest" description="Disordered" evidence="1">
    <location>
        <begin position="213"/>
        <end position="237"/>
    </location>
</feature>
<organism evidence="2 3">
    <name type="scientific">Naematelia encephala</name>
    <dbReference type="NCBI Taxonomy" id="71784"/>
    <lineage>
        <taxon>Eukaryota</taxon>
        <taxon>Fungi</taxon>
        <taxon>Dikarya</taxon>
        <taxon>Basidiomycota</taxon>
        <taxon>Agaricomycotina</taxon>
        <taxon>Tremellomycetes</taxon>
        <taxon>Tremellales</taxon>
        <taxon>Naemateliaceae</taxon>
        <taxon>Naematelia</taxon>
    </lineage>
</organism>
<evidence type="ECO:0008006" key="4">
    <source>
        <dbReference type="Google" id="ProtNLM"/>
    </source>
</evidence>
<evidence type="ECO:0000313" key="2">
    <source>
        <dbReference type="EMBL" id="ORY31922.1"/>
    </source>
</evidence>
<evidence type="ECO:0000313" key="3">
    <source>
        <dbReference type="Proteomes" id="UP000193986"/>
    </source>
</evidence>